<feature type="region of interest" description="Disordered" evidence="1">
    <location>
        <begin position="88"/>
        <end position="130"/>
    </location>
</feature>
<name>A0A4Q2RSK1_9ACTN</name>
<dbReference type="AlphaFoldDB" id="A0A4Q2RSK1"/>
<evidence type="ECO:0000313" key="4">
    <source>
        <dbReference type="Proteomes" id="UP000291838"/>
    </source>
</evidence>
<accession>A0A4Q2RSK1</accession>
<keyword evidence="4" id="KW-1185">Reference proteome</keyword>
<protein>
    <submittedName>
        <fullName evidence="3">Uncharacterized protein</fullName>
    </submittedName>
</protein>
<evidence type="ECO:0000256" key="2">
    <source>
        <dbReference type="SAM" id="SignalP"/>
    </source>
</evidence>
<feature type="compositionally biased region" description="Basic and acidic residues" evidence="1">
    <location>
        <begin position="88"/>
        <end position="99"/>
    </location>
</feature>
<dbReference type="RefSeq" id="WP_129474942.1">
    <property type="nucleotide sequence ID" value="NZ_SDWS01000003.1"/>
</dbReference>
<organism evidence="3 4">
    <name type="scientific">Nocardioides glacieisoli</name>
    <dbReference type="NCBI Taxonomy" id="1168730"/>
    <lineage>
        <taxon>Bacteria</taxon>
        <taxon>Bacillati</taxon>
        <taxon>Actinomycetota</taxon>
        <taxon>Actinomycetes</taxon>
        <taxon>Propionibacteriales</taxon>
        <taxon>Nocardioidaceae</taxon>
        <taxon>Nocardioides</taxon>
    </lineage>
</organism>
<sequence>MTLTTRLAGVVASAAIALAAFGATASADEVPPTDPCAQQQAKVDKATEALARVTAVFARQQERVEAAKEDVAEATAGQEKADARKALADARQAKTETKVTKRAQQQRLAKATERLTTCQAEQPPATEAPA</sequence>
<gene>
    <name evidence="3" type="ORF">EUA06_09530</name>
</gene>
<proteinExistence type="predicted"/>
<dbReference type="EMBL" id="SDWS01000003">
    <property type="protein sequence ID" value="RYB91546.1"/>
    <property type="molecule type" value="Genomic_DNA"/>
</dbReference>
<feature type="chain" id="PRO_5020632104" evidence="2">
    <location>
        <begin position="28"/>
        <end position="130"/>
    </location>
</feature>
<feature type="compositionally biased region" description="Low complexity" evidence="1">
    <location>
        <begin position="119"/>
        <end position="130"/>
    </location>
</feature>
<evidence type="ECO:0000256" key="1">
    <source>
        <dbReference type="SAM" id="MobiDB-lite"/>
    </source>
</evidence>
<dbReference type="OrthoDB" id="3790063at2"/>
<comment type="caution">
    <text evidence="3">The sequence shown here is derived from an EMBL/GenBank/DDBJ whole genome shotgun (WGS) entry which is preliminary data.</text>
</comment>
<evidence type="ECO:0000313" key="3">
    <source>
        <dbReference type="EMBL" id="RYB91546.1"/>
    </source>
</evidence>
<feature type="signal peptide" evidence="2">
    <location>
        <begin position="1"/>
        <end position="27"/>
    </location>
</feature>
<keyword evidence="2" id="KW-0732">Signal</keyword>
<dbReference type="Proteomes" id="UP000291838">
    <property type="component" value="Unassembled WGS sequence"/>
</dbReference>
<reference evidence="3 4" key="1">
    <citation type="submission" date="2019-01" db="EMBL/GenBank/DDBJ databases">
        <title>Novel species of Nocardioides.</title>
        <authorList>
            <person name="Liu Q."/>
            <person name="Xin Y.-H."/>
        </authorList>
    </citation>
    <scope>NUCLEOTIDE SEQUENCE [LARGE SCALE GENOMIC DNA]</scope>
    <source>
        <strain evidence="3 4">HLT3-15</strain>
    </source>
</reference>